<name>A0ABX6YGD3_9MICO</name>
<dbReference type="RefSeq" id="WP_166991816.1">
    <property type="nucleotide sequence ID" value="NZ_CP061169.1"/>
</dbReference>
<reference evidence="1 2" key="1">
    <citation type="submission" date="2020-12" db="EMBL/GenBank/DDBJ databases">
        <title>Microbacterium sp. HY060.</title>
        <authorList>
            <person name="Zhou J."/>
        </authorList>
    </citation>
    <scope>NUCLEOTIDE SEQUENCE [LARGE SCALE GENOMIC DNA]</scope>
    <source>
        <strain evidence="1 2">HY60</strain>
    </source>
</reference>
<sequence>MSDINTRTNNGFSRRTVVKGAAWSVPVIAVAAATPSAAASTVADTDLGLAFTDGGISLTAELGDALNVWFDALPTLAQAAAETAFTALLSGLAGVVNAEYQYPLTFIVTNNGPGTLSAGEPAMVALDYGADVLNIGALNEIVGVTAVGTTSGANLTVTAGADVAPGGEVAQVIINHFTPLTVSIDLAGSDVEAGTVTGTLTGDSDPNQNVATHEFGLFVDLLEGLSPLITALNTALAAFGVSLPVLDVEVFAVEP</sequence>
<protein>
    <submittedName>
        <fullName evidence="1">Uncharacterized protein</fullName>
    </submittedName>
</protein>
<dbReference type="Proteomes" id="UP000662814">
    <property type="component" value="Chromosome"/>
</dbReference>
<dbReference type="InterPro" id="IPR006311">
    <property type="entry name" value="TAT_signal"/>
</dbReference>
<evidence type="ECO:0000313" key="1">
    <source>
        <dbReference type="EMBL" id="QPZ37457.1"/>
    </source>
</evidence>
<evidence type="ECO:0000313" key="2">
    <source>
        <dbReference type="Proteomes" id="UP000662814"/>
    </source>
</evidence>
<accession>A0ABX6YGD3</accession>
<gene>
    <name evidence="1" type="ORF">HCR76_11490</name>
</gene>
<proteinExistence type="predicted"/>
<dbReference type="EMBL" id="CP061169">
    <property type="protein sequence ID" value="QPZ37457.1"/>
    <property type="molecule type" value="Genomic_DNA"/>
</dbReference>
<dbReference type="PROSITE" id="PS51318">
    <property type="entry name" value="TAT"/>
    <property type="match status" value="1"/>
</dbReference>
<organism evidence="1 2">
    <name type="scientific">Paramicrobacterium chengjingii</name>
    <dbReference type="NCBI Taxonomy" id="2769067"/>
    <lineage>
        <taxon>Bacteria</taxon>
        <taxon>Bacillati</taxon>
        <taxon>Actinomycetota</taxon>
        <taxon>Actinomycetes</taxon>
        <taxon>Micrococcales</taxon>
        <taxon>Microbacteriaceae</taxon>
        <taxon>Paramicrobacterium</taxon>
    </lineage>
</organism>
<keyword evidence="2" id="KW-1185">Reference proteome</keyword>